<accession>A0A447IFD1</accession>
<organism evidence="4 5">
    <name type="scientific">Devosia equisanguinis</name>
    <dbReference type="NCBI Taxonomy" id="2490941"/>
    <lineage>
        <taxon>Bacteria</taxon>
        <taxon>Pseudomonadati</taxon>
        <taxon>Pseudomonadota</taxon>
        <taxon>Alphaproteobacteria</taxon>
        <taxon>Hyphomicrobiales</taxon>
        <taxon>Devosiaceae</taxon>
        <taxon>Devosia</taxon>
    </lineage>
</organism>
<dbReference type="PANTHER" id="PTHR38340:SF1">
    <property type="entry name" value="S-LAYER PROTEIN"/>
    <property type="match status" value="1"/>
</dbReference>
<dbReference type="Pfam" id="PF00353">
    <property type="entry name" value="HemolysinCabind"/>
    <property type="match status" value="1"/>
</dbReference>
<evidence type="ECO:0000256" key="2">
    <source>
        <dbReference type="ARBA" id="ARBA00022525"/>
    </source>
</evidence>
<reference evidence="4 5" key="1">
    <citation type="submission" date="2018-12" db="EMBL/GenBank/DDBJ databases">
        <authorList>
            <person name="Criscuolo A."/>
        </authorList>
    </citation>
    <scope>NUCLEOTIDE SEQUENCE [LARGE SCALE GENOMIC DNA]</scope>
    <source>
        <strain evidence="4">ACIP1116281</strain>
    </source>
</reference>
<dbReference type="RefSeq" id="WP_126151666.1">
    <property type="nucleotide sequence ID" value="NZ_JBHTMH010000001.1"/>
</dbReference>
<dbReference type="Gene3D" id="2.150.10.10">
    <property type="entry name" value="Serralysin-like metalloprotease, C-terminal"/>
    <property type="match status" value="1"/>
</dbReference>
<evidence type="ECO:0000313" key="5">
    <source>
        <dbReference type="Proteomes" id="UP000268844"/>
    </source>
</evidence>
<dbReference type="PROSITE" id="PS00330">
    <property type="entry name" value="HEMOLYSIN_CALCIUM"/>
    <property type="match status" value="1"/>
</dbReference>
<dbReference type="InterPro" id="IPR011049">
    <property type="entry name" value="Serralysin-like_metalloprot_C"/>
</dbReference>
<dbReference type="Proteomes" id="UP000268844">
    <property type="component" value="Unassembled WGS sequence"/>
</dbReference>
<evidence type="ECO:0000256" key="1">
    <source>
        <dbReference type="ARBA" id="ARBA00004613"/>
    </source>
</evidence>
<dbReference type="InterPro" id="IPR025282">
    <property type="entry name" value="DUF4214"/>
</dbReference>
<feature type="domain" description="DUF4214" evidence="3">
    <location>
        <begin position="252"/>
        <end position="323"/>
    </location>
</feature>
<dbReference type="GO" id="GO:0005509">
    <property type="term" value="F:calcium ion binding"/>
    <property type="evidence" value="ECO:0007669"/>
    <property type="project" value="InterPro"/>
</dbReference>
<comment type="subcellular location">
    <subcellularLocation>
        <location evidence="1">Secreted</location>
    </subcellularLocation>
</comment>
<dbReference type="Pfam" id="PF13946">
    <property type="entry name" value="DUF4214"/>
    <property type="match status" value="1"/>
</dbReference>
<dbReference type="PANTHER" id="PTHR38340">
    <property type="entry name" value="S-LAYER PROTEIN"/>
    <property type="match status" value="1"/>
</dbReference>
<proteinExistence type="predicted"/>
<dbReference type="InterPro" id="IPR038255">
    <property type="entry name" value="PBS_linker_sf"/>
</dbReference>
<keyword evidence="2" id="KW-0964">Secreted</keyword>
<evidence type="ECO:0000313" key="4">
    <source>
        <dbReference type="EMBL" id="VDS06166.1"/>
    </source>
</evidence>
<keyword evidence="5" id="KW-1185">Reference proteome</keyword>
<dbReference type="Gene3D" id="1.10.3130.20">
    <property type="entry name" value="Phycobilisome linker domain"/>
    <property type="match status" value="1"/>
</dbReference>
<name>A0A447IFD1_9HYPH</name>
<dbReference type="OrthoDB" id="8418060at2"/>
<gene>
    <name evidence="4" type="primary">apxIA</name>
    <name evidence="4" type="ORF">DEVEQU_03320</name>
</gene>
<dbReference type="AlphaFoldDB" id="A0A447IFD1"/>
<dbReference type="PRINTS" id="PR00313">
    <property type="entry name" value="CABNDNGRPT"/>
</dbReference>
<dbReference type="InterPro" id="IPR001343">
    <property type="entry name" value="Hemolysn_Ca-bd"/>
</dbReference>
<dbReference type="InterPro" id="IPR018511">
    <property type="entry name" value="Hemolysin-typ_Ca-bd_CS"/>
</dbReference>
<protein>
    <submittedName>
        <fullName evidence="4">RTX-I toxin determinant A from serotypes 1/9</fullName>
    </submittedName>
</protein>
<dbReference type="GO" id="GO:0005576">
    <property type="term" value="C:extracellular region"/>
    <property type="evidence" value="ECO:0007669"/>
    <property type="project" value="UniProtKB-SubCell"/>
</dbReference>
<dbReference type="EMBL" id="UZWD01000038">
    <property type="protein sequence ID" value="VDS06166.1"/>
    <property type="molecule type" value="Genomic_DNA"/>
</dbReference>
<dbReference type="SUPFAM" id="SSF51120">
    <property type="entry name" value="beta-Roll"/>
    <property type="match status" value="1"/>
</dbReference>
<dbReference type="InterPro" id="IPR050557">
    <property type="entry name" value="RTX_toxin/Mannuronan_C5-epim"/>
</dbReference>
<evidence type="ECO:0000259" key="3">
    <source>
        <dbReference type="Pfam" id="PF13946"/>
    </source>
</evidence>
<sequence>MAKVVVSVGTDFLHQPKWTGQTYLQNSTQIAITANGRTDVYEGYGFRYDGNGNIYAGTLTSYTQYAGSIQTFKISELQLPMTTVASFARTGDVPGLITNMLSGNDTIFGSQYRDVLIGSSGNDYIYGGGGNDEIYAGNGNDTITLGRGNSFVDGGNGFDIVNLPGNASSYYKAAIPQGWQFSSNVQGVTVDVTAVERVKFGDGGVLAFDIAGNAGQAYRLYQAAFHRTPDTEGLSYWIKEMDKGVRLNAISDSFIHSPEFARVYGDQSTVSNGRFVELLYVNTLGRVSDQQGFDYWVNKLNTNQTNRADLLAFFSESNENKANVDPHIHDGIWYV</sequence>